<dbReference type="OrthoDB" id="9795222at2"/>
<evidence type="ECO:0000313" key="8">
    <source>
        <dbReference type="Proteomes" id="UP000184480"/>
    </source>
</evidence>
<keyword evidence="7" id="KW-0456">Lyase</keyword>
<dbReference type="STRING" id="1346286.SAMN05444362_102411"/>
<dbReference type="EMBL" id="FQUC01000002">
    <property type="protein sequence ID" value="SHE88830.1"/>
    <property type="molecule type" value="Genomic_DNA"/>
</dbReference>
<dbReference type="InterPro" id="IPR051801">
    <property type="entry name" value="GH28_Enzymes"/>
</dbReference>
<keyword evidence="8" id="KW-1185">Reference proteome</keyword>
<dbReference type="Pfam" id="PF12708">
    <property type="entry name" value="Pect-lyase_RHGA_epim"/>
    <property type="match status" value="1"/>
</dbReference>
<dbReference type="SUPFAM" id="SSF51126">
    <property type="entry name" value="Pectin lyase-like"/>
    <property type="match status" value="1"/>
</dbReference>
<keyword evidence="5" id="KW-0732">Signal</keyword>
<dbReference type="Proteomes" id="UP000184480">
    <property type="component" value="Unassembled WGS sequence"/>
</dbReference>
<dbReference type="InterPro" id="IPR000743">
    <property type="entry name" value="Glyco_hydro_28"/>
</dbReference>
<dbReference type="GO" id="GO:0016829">
    <property type="term" value="F:lyase activity"/>
    <property type="evidence" value="ECO:0007669"/>
    <property type="project" value="UniProtKB-KW"/>
</dbReference>
<keyword evidence="2 4" id="KW-0378">Hydrolase</keyword>
<comment type="similarity">
    <text evidence="1 4">Belongs to the glycosyl hydrolase 28 family.</text>
</comment>
<dbReference type="InterPro" id="IPR006626">
    <property type="entry name" value="PbH1"/>
</dbReference>
<evidence type="ECO:0000256" key="3">
    <source>
        <dbReference type="ARBA" id="ARBA00023295"/>
    </source>
</evidence>
<evidence type="ECO:0000313" key="7">
    <source>
        <dbReference type="EMBL" id="SHE88830.1"/>
    </source>
</evidence>
<dbReference type="InterPro" id="IPR012334">
    <property type="entry name" value="Pectin_lyas_fold"/>
</dbReference>
<evidence type="ECO:0000256" key="2">
    <source>
        <dbReference type="ARBA" id="ARBA00022801"/>
    </source>
</evidence>
<reference evidence="8" key="1">
    <citation type="submission" date="2016-11" db="EMBL/GenBank/DDBJ databases">
        <authorList>
            <person name="Varghese N."/>
            <person name="Submissions S."/>
        </authorList>
    </citation>
    <scope>NUCLEOTIDE SEQUENCE [LARGE SCALE GENOMIC DNA]</scope>
    <source>
        <strain evidence="8">DSM 27370</strain>
    </source>
</reference>
<dbReference type="AlphaFoldDB" id="A0A1M4X5R9"/>
<feature type="chain" id="PRO_5009908232" evidence="5">
    <location>
        <begin position="25"/>
        <end position="484"/>
    </location>
</feature>
<organism evidence="7 8">
    <name type="scientific">Dysgonomonas macrotermitis</name>
    <dbReference type="NCBI Taxonomy" id="1346286"/>
    <lineage>
        <taxon>Bacteria</taxon>
        <taxon>Pseudomonadati</taxon>
        <taxon>Bacteroidota</taxon>
        <taxon>Bacteroidia</taxon>
        <taxon>Bacteroidales</taxon>
        <taxon>Dysgonomonadaceae</taxon>
        <taxon>Dysgonomonas</taxon>
    </lineage>
</organism>
<dbReference type="GO" id="GO:0004650">
    <property type="term" value="F:polygalacturonase activity"/>
    <property type="evidence" value="ECO:0007669"/>
    <property type="project" value="InterPro"/>
</dbReference>
<dbReference type="Gene3D" id="2.160.20.10">
    <property type="entry name" value="Single-stranded right-handed beta-helix, Pectin lyase-like"/>
    <property type="match status" value="1"/>
</dbReference>
<dbReference type="SMART" id="SM00710">
    <property type="entry name" value="PbH1"/>
    <property type="match status" value="6"/>
</dbReference>
<sequence>MMIHLRNTILFLFLLCCSATYSQAFYNIMDYGAVSDTTRLSTSAIQKAIDDCSAHGGGVVWVPAGDYLIGTIQLKSFVNLHLDAGATIYASRRSEDFSNFIRNIGAADNAEAEMLIGAVDARDISITGQGILHCRAERVGYRREPKTVVTDSITAREIVNAGQYGVDYQNKFRKVPPYPGAINFTGCTNVQIRGIQIIESSFWSVHLQWCDRVYVDGIYIMSDPHNGVNADGLDIDGCSNVMVSNCRIDTGDDALCLKTTRQNGRTQPCQYITISNCILTSSSAALKIGTESHDDFEHITVSNCVINQANRGLNIIVRDGGTVRNVVFSNLTINTVRKETFWWGNGDPIWFTIQKRGDIPFAGNIENITLSNIIAHGQSGIRMEGFSNRMKNIRLRDIQLFMEPENAVDKRSRNGFLFYGVDELSLVDCFVKWNKEKPEKEWERAYFFQNVNDLSLVRVRGDKAPGSSYDAFGYEGCENVIIEK</sequence>
<dbReference type="InterPro" id="IPR024535">
    <property type="entry name" value="RHGA/B-epi-like_pectate_lyase"/>
</dbReference>
<keyword evidence="3 4" id="KW-0326">Glycosidase</keyword>
<evidence type="ECO:0000256" key="4">
    <source>
        <dbReference type="RuleBase" id="RU361169"/>
    </source>
</evidence>
<evidence type="ECO:0000259" key="6">
    <source>
        <dbReference type="Pfam" id="PF12708"/>
    </source>
</evidence>
<name>A0A1M4X5R9_9BACT</name>
<gene>
    <name evidence="7" type="ORF">SAMN05444362_102411</name>
</gene>
<evidence type="ECO:0000256" key="1">
    <source>
        <dbReference type="ARBA" id="ARBA00008834"/>
    </source>
</evidence>
<accession>A0A1M4X5R9</accession>
<feature type="signal peptide" evidence="5">
    <location>
        <begin position="1"/>
        <end position="24"/>
    </location>
</feature>
<dbReference type="GO" id="GO:0005975">
    <property type="term" value="P:carbohydrate metabolic process"/>
    <property type="evidence" value="ECO:0007669"/>
    <property type="project" value="InterPro"/>
</dbReference>
<feature type="domain" description="Rhamnogalacturonase A/B/Epimerase-like pectate lyase" evidence="6">
    <location>
        <begin position="25"/>
        <end position="81"/>
    </location>
</feature>
<proteinExistence type="inferred from homology"/>
<dbReference type="PANTHER" id="PTHR31339">
    <property type="entry name" value="PECTIN LYASE-RELATED"/>
    <property type="match status" value="1"/>
</dbReference>
<dbReference type="Pfam" id="PF00295">
    <property type="entry name" value="Glyco_hydro_28"/>
    <property type="match status" value="1"/>
</dbReference>
<evidence type="ECO:0000256" key="5">
    <source>
        <dbReference type="SAM" id="SignalP"/>
    </source>
</evidence>
<dbReference type="RefSeq" id="WP_062175916.1">
    <property type="nucleotide sequence ID" value="NZ_BBXL01000002.1"/>
</dbReference>
<dbReference type="PANTHER" id="PTHR31339:SF9">
    <property type="entry name" value="PLASMIN AND FIBRONECTIN-BINDING PROTEIN A"/>
    <property type="match status" value="1"/>
</dbReference>
<dbReference type="InterPro" id="IPR011050">
    <property type="entry name" value="Pectin_lyase_fold/virulence"/>
</dbReference>
<protein>
    <submittedName>
        <fullName evidence="7">Pectate lyase superfamily protein</fullName>
    </submittedName>
</protein>